<dbReference type="SUPFAM" id="SSF46785">
    <property type="entry name" value="Winged helix' DNA-binding domain"/>
    <property type="match status" value="1"/>
</dbReference>
<protein>
    <submittedName>
        <fullName evidence="5">Winged helix DNA-binding protein</fullName>
    </submittedName>
</protein>
<dbReference type="EMBL" id="WSTA01000029">
    <property type="protein sequence ID" value="MWB98533.1"/>
    <property type="molecule type" value="Genomic_DNA"/>
</dbReference>
<organism evidence="5 6">
    <name type="scientific">Agromyces seonyuensis</name>
    <dbReference type="NCBI Taxonomy" id="2662446"/>
    <lineage>
        <taxon>Bacteria</taxon>
        <taxon>Bacillati</taxon>
        <taxon>Actinomycetota</taxon>
        <taxon>Actinomycetes</taxon>
        <taxon>Micrococcales</taxon>
        <taxon>Microbacteriaceae</taxon>
        <taxon>Agromyces</taxon>
    </lineage>
</organism>
<dbReference type="PRINTS" id="PR00598">
    <property type="entry name" value="HTHMARR"/>
</dbReference>
<evidence type="ECO:0000256" key="2">
    <source>
        <dbReference type="ARBA" id="ARBA00023125"/>
    </source>
</evidence>
<dbReference type="PANTHER" id="PTHR33164:SF43">
    <property type="entry name" value="HTH-TYPE TRANSCRIPTIONAL REPRESSOR YETL"/>
    <property type="match status" value="1"/>
</dbReference>
<dbReference type="AlphaFoldDB" id="A0A6I4NW77"/>
<dbReference type="InterPro" id="IPR039422">
    <property type="entry name" value="MarR/SlyA-like"/>
</dbReference>
<dbReference type="GO" id="GO:0003677">
    <property type="term" value="F:DNA binding"/>
    <property type="evidence" value="ECO:0007669"/>
    <property type="project" value="UniProtKB-KW"/>
</dbReference>
<evidence type="ECO:0000313" key="5">
    <source>
        <dbReference type="EMBL" id="MWB98533.1"/>
    </source>
</evidence>
<evidence type="ECO:0000256" key="1">
    <source>
        <dbReference type="ARBA" id="ARBA00023015"/>
    </source>
</evidence>
<keyword evidence="3" id="KW-0804">Transcription</keyword>
<feature type="domain" description="HTH marR-type" evidence="4">
    <location>
        <begin position="19"/>
        <end position="159"/>
    </location>
</feature>
<dbReference type="InterPro" id="IPR036390">
    <property type="entry name" value="WH_DNA-bd_sf"/>
</dbReference>
<dbReference type="RefSeq" id="WP_160423952.1">
    <property type="nucleotide sequence ID" value="NZ_WSTA01000029.1"/>
</dbReference>
<dbReference type="Proteomes" id="UP000438182">
    <property type="component" value="Unassembled WGS sequence"/>
</dbReference>
<dbReference type="GO" id="GO:0003700">
    <property type="term" value="F:DNA-binding transcription factor activity"/>
    <property type="evidence" value="ECO:0007669"/>
    <property type="project" value="InterPro"/>
</dbReference>
<dbReference type="PANTHER" id="PTHR33164">
    <property type="entry name" value="TRANSCRIPTIONAL REGULATOR, MARR FAMILY"/>
    <property type="match status" value="1"/>
</dbReference>
<keyword evidence="2 5" id="KW-0238">DNA-binding</keyword>
<keyword evidence="1" id="KW-0805">Transcription regulation</keyword>
<dbReference type="SMART" id="SM00347">
    <property type="entry name" value="HTH_MARR"/>
    <property type="match status" value="1"/>
</dbReference>
<name>A0A6I4NW77_9MICO</name>
<evidence type="ECO:0000256" key="3">
    <source>
        <dbReference type="ARBA" id="ARBA00023163"/>
    </source>
</evidence>
<dbReference type="InterPro" id="IPR000835">
    <property type="entry name" value="HTH_MarR-typ"/>
</dbReference>
<dbReference type="InterPro" id="IPR036388">
    <property type="entry name" value="WH-like_DNA-bd_sf"/>
</dbReference>
<keyword evidence="6" id="KW-1185">Reference proteome</keyword>
<dbReference type="InterPro" id="IPR023187">
    <property type="entry name" value="Tscrpt_reg_MarR-type_CS"/>
</dbReference>
<dbReference type="Gene3D" id="1.10.10.10">
    <property type="entry name" value="Winged helix-like DNA-binding domain superfamily/Winged helix DNA-binding domain"/>
    <property type="match status" value="1"/>
</dbReference>
<accession>A0A6I4NW77</accession>
<gene>
    <name evidence="5" type="ORF">GB864_08230</name>
</gene>
<sequence length="170" mass="18814">MPKTVVRHEGEHLYANQPQTESGQRLSAVVLRMRQAERLQAERAVRRSELSAVDLAALRYLVQGHRDGRDLSPKDVIIMLATSSATVTNVLERLVNRGYLARVQHPKDRRAHYLVPTELGIRHVDDAYHARDAAVVSVIDGLTDVEADAAAAVLRRIADALEAIAPIESD</sequence>
<evidence type="ECO:0000259" key="4">
    <source>
        <dbReference type="PROSITE" id="PS50995"/>
    </source>
</evidence>
<dbReference type="Pfam" id="PF01047">
    <property type="entry name" value="MarR"/>
    <property type="match status" value="1"/>
</dbReference>
<dbReference type="GO" id="GO:0006950">
    <property type="term" value="P:response to stress"/>
    <property type="evidence" value="ECO:0007669"/>
    <property type="project" value="TreeGrafter"/>
</dbReference>
<proteinExistence type="predicted"/>
<dbReference type="PROSITE" id="PS50995">
    <property type="entry name" value="HTH_MARR_2"/>
    <property type="match status" value="1"/>
</dbReference>
<dbReference type="PROSITE" id="PS01117">
    <property type="entry name" value="HTH_MARR_1"/>
    <property type="match status" value="1"/>
</dbReference>
<reference evidence="5 6" key="1">
    <citation type="submission" date="2019-12" db="EMBL/GenBank/DDBJ databases">
        <authorList>
            <person name="Kim Y.S."/>
        </authorList>
    </citation>
    <scope>NUCLEOTIDE SEQUENCE [LARGE SCALE GENOMIC DNA]</scope>
    <source>
        <strain evidence="5 6">MMS17-SY077</strain>
    </source>
</reference>
<comment type="caution">
    <text evidence="5">The sequence shown here is derived from an EMBL/GenBank/DDBJ whole genome shotgun (WGS) entry which is preliminary data.</text>
</comment>
<evidence type="ECO:0000313" key="6">
    <source>
        <dbReference type="Proteomes" id="UP000438182"/>
    </source>
</evidence>